<dbReference type="InterPro" id="IPR024344">
    <property type="entry name" value="MDMPI_metal-binding"/>
</dbReference>
<gene>
    <name evidence="2" type="ORF">QMQ05_09630</name>
</gene>
<dbReference type="RefSeq" id="WP_345469554.1">
    <property type="nucleotide sequence ID" value="NZ_CP125942.1"/>
</dbReference>
<protein>
    <submittedName>
        <fullName evidence="2">TIGR03085 family metal-binding protein</fullName>
    </submittedName>
</protein>
<accession>A0AAU6WBY0</accession>
<sequence>MAVVQRHCPHIALFGAYTVLLSEVMHLVQASRLALAETLLAAGPTADTLCDGWQTRHLAAHLVVRERSLLAAGVVFKPLSKKLDAKVNELAAEAQSPERYASLIRAFRSGPAKYSPFVIDKVDQVANLAEYFIHTEDVRRARAQWAPRVLDKEYTELLWQSLTRMSRLLFRKAPVGIILTRPDGQRHVAKKAPNAVSITGPVTELMLYGFGRIDQSLVLFEGGETALEIVKGYKPGF</sequence>
<dbReference type="Pfam" id="PF11716">
    <property type="entry name" value="MDMPI_N"/>
    <property type="match status" value="1"/>
</dbReference>
<name>A0AAU6WBY0_9MICC</name>
<dbReference type="SUPFAM" id="SSF109854">
    <property type="entry name" value="DinB/YfiT-like putative metalloenzymes"/>
    <property type="match status" value="1"/>
</dbReference>
<dbReference type="InterPro" id="IPR017519">
    <property type="entry name" value="CHP03085"/>
</dbReference>
<keyword evidence="3" id="KW-1185">Reference proteome</keyword>
<dbReference type="Proteomes" id="UP001486888">
    <property type="component" value="Chromosome"/>
</dbReference>
<dbReference type="GO" id="GO:0046872">
    <property type="term" value="F:metal ion binding"/>
    <property type="evidence" value="ECO:0007669"/>
    <property type="project" value="InterPro"/>
</dbReference>
<dbReference type="EMBL" id="CP125942">
    <property type="protein sequence ID" value="XAO44633.1"/>
    <property type="molecule type" value="Genomic_DNA"/>
</dbReference>
<dbReference type="KEGG" id="gey:QMQ05_09630"/>
<dbReference type="InterPro" id="IPR034660">
    <property type="entry name" value="DinB/YfiT-like"/>
</dbReference>
<evidence type="ECO:0000259" key="1">
    <source>
        <dbReference type="Pfam" id="PF11716"/>
    </source>
</evidence>
<reference evidence="2 3" key="1">
    <citation type="submission" date="2023-05" db="EMBL/GenBank/DDBJ databases">
        <title>Glutamicibacter sp. B1, complete genome.</title>
        <authorList>
            <person name="Long Y.H."/>
            <person name="Fang T."/>
            <person name="Li X.Y."/>
        </authorList>
    </citation>
    <scope>NUCLEOTIDE SEQUENCE [LARGE SCALE GENOMIC DNA]</scope>
    <source>
        <strain evidence="2 3">B1</strain>
    </source>
</reference>
<feature type="domain" description="Mycothiol-dependent maleylpyruvate isomerase metal-binding" evidence="1">
    <location>
        <begin position="33"/>
        <end position="110"/>
    </location>
</feature>
<proteinExistence type="predicted"/>
<dbReference type="AlphaFoldDB" id="A0AAU6WBY0"/>
<dbReference type="NCBIfam" id="TIGR03085">
    <property type="entry name" value="TIGR03085 family metal-binding protein"/>
    <property type="match status" value="1"/>
</dbReference>
<organism evidence="2 3">
    <name type="scientific">Glutamicibacter ectropisis</name>
    <dbReference type="NCBI Taxonomy" id="3046593"/>
    <lineage>
        <taxon>Bacteria</taxon>
        <taxon>Bacillati</taxon>
        <taxon>Actinomycetota</taxon>
        <taxon>Actinomycetes</taxon>
        <taxon>Micrococcales</taxon>
        <taxon>Micrococcaceae</taxon>
        <taxon>Glutamicibacter</taxon>
    </lineage>
</organism>
<evidence type="ECO:0000313" key="3">
    <source>
        <dbReference type="Proteomes" id="UP001486888"/>
    </source>
</evidence>
<evidence type="ECO:0000313" key="2">
    <source>
        <dbReference type="EMBL" id="XAO44633.1"/>
    </source>
</evidence>
<dbReference type="InterPro" id="IPR017517">
    <property type="entry name" value="Maleyloyr_isom"/>
</dbReference>
<dbReference type="NCBIfam" id="TIGR03083">
    <property type="entry name" value="maleylpyruvate isomerase family mycothiol-dependent enzyme"/>
    <property type="match status" value="1"/>
</dbReference>